<dbReference type="STRING" id="36087.A0A077ZMD6"/>
<dbReference type="GO" id="GO:0006284">
    <property type="term" value="P:base-excision repair"/>
    <property type="evidence" value="ECO:0007669"/>
    <property type="project" value="InterPro"/>
</dbReference>
<evidence type="ECO:0000256" key="3">
    <source>
        <dbReference type="ARBA" id="ARBA00012000"/>
    </source>
</evidence>
<comment type="function">
    <text evidence="2">Hydrolysis of the deoxyribose N-glycosidic bond to excise 3-methyladenine, and 7-methylguanine from the damaged DNA polymer formed by alkylation lesions.</text>
</comment>
<comment type="catalytic activity">
    <reaction evidence="1">
        <text>Hydrolysis of alkylated DNA, releasing 3-methyladenine, 3-methylguanine, 7-methylguanine and 7-methyladenine.</text>
        <dbReference type="EC" id="3.2.2.21"/>
    </reaction>
</comment>
<reference evidence="5" key="2">
    <citation type="submission" date="2014-03" db="EMBL/GenBank/DDBJ databases">
        <title>The whipworm genome and dual-species transcriptomics of an intimate host-pathogen interaction.</title>
        <authorList>
            <person name="Foth B.J."/>
            <person name="Tsai I.J."/>
            <person name="Reid A.J."/>
            <person name="Bancroft A.J."/>
            <person name="Nichol S."/>
            <person name="Tracey A."/>
            <person name="Holroyd N."/>
            <person name="Cotton J.A."/>
            <person name="Stanley E.J."/>
            <person name="Zarowiecki M."/>
            <person name="Liu J.Z."/>
            <person name="Huckvale T."/>
            <person name="Cooper P.J."/>
            <person name="Grencis R.K."/>
            <person name="Berriman M."/>
        </authorList>
    </citation>
    <scope>NUCLEOTIDE SEQUENCE [LARGE SCALE GENOMIC DNA]</scope>
</reference>
<reference evidence="5" key="1">
    <citation type="submission" date="2014-01" db="EMBL/GenBank/DDBJ databases">
        <authorList>
            <person name="Aslett M."/>
        </authorList>
    </citation>
    <scope>NUCLEOTIDE SEQUENCE</scope>
</reference>
<dbReference type="Pfam" id="PF11217">
    <property type="entry name" value="DUF3013"/>
    <property type="match status" value="1"/>
</dbReference>
<organism evidence="5 6">
    <name type="scientific">Trichuris trichiura</name>
    <name type="common">Whipworm</name>
    <name type="synonym">Trichocephalus trichiurus</name>
    <dbReference type="NCBI Taxonomy" id="36087"/>
    <lineage>
        <taxon>Eukaryota</taxon>
        <taxon>Metazoa</taxon>
        <taxon>Ecdysozoa</taxon>
        <taxon>Nematoda</taxon>
        <taxon>Enoplea</taxon>
        <taxon>Dorylaimia</taxon>
        <taxon>Trichinellida</taxon>
        <taxon>Trichuridae</taxon>
        <taxon>Trichuris</taxon>
    </lineage>
</organism>
<name>A0A077ZMD6_TRITR</name>
<protein>
    <recommendedName>
        <fullName evidence="3">DNA-3-methyladenine glycosylase II</fullName>
        <ecNumber evidence="3">3.2.2.21</ecNumber>
    </recommendedName>
    <alternativeName>
        <fullName evidence="4">3-methyladenine DNA glycosidase</fullName>
    </alternativeName>
</protein>
<dbReference type="EC" id="3.2.2.21" evidence="3"/>
<dbReference type="GO" id="GO:0003677">
    <property type="term" value="F:DNA binding"/>
    <property type="evidence" value="ECO:0007669"/>
    <property type="project" value="InterPro"/>
</dbReference>
<dbReference type="OrthoDB" id="6353017at2759"/>
<keyword evidence="6" id="KW-1185">Reference proteome</keyword>
<accession>A0A077ZMD6</accession>
<proteinExistence type="inferred from homology"/>
<dbReference type="PANTHER" id="PTHR10429">
    <property type="entry name" value="DNA-3-METHYLADENINE GLYCOSYLASE"/>
    <property type="match status" value="1"/>
</dbReference>
<evidence type="ECO:0000256" key="2">
    <source>
        <dbReference type="ARBA" id="ARBA00002421"/>
    </source>
</evidence>
<dbReference type="InterPro" id="IPR021380">
    <property type="entry name" value="DUF3013"/>
</dbReference>
<dbReference type="InterPro" id="IPR003180">
    <property type="entry name" value="MPG"/>
</dbReference>
<dbReference type="AlphaFoldDB" id="A0A077ZMD6"/>
<dbReference type="PANTHER" id="PTHR10429:SF0">
    <property type="entry name" value="DNA-3-METHYLADENINE GLYCOSYLASE"/>
    <property type="match status" value="1"/>
</dbReference>
<evidence type="ECO:0000313" key="5">
    <source>
        <dbReference type="EMBL" id="CDW60898.1"/>
    </source>
</evidence>
<gene>
    <name evidence="5" type="ORF">TTRE_0000930201</name>
</gene>
<dbReference type="SUPFAM" id="SSF50486">
    <property type="entry name" value="FMT C-terminal domain-like"/>
    <property type="match status" value="1"/>
</dbReference>
<sequence length="262" mass="30052">MEQVINYFNTESTENIAKYLLGMYLEHETSEGKLGGYIVDCEAYLGPDDEAAHSYGMRDTPRVRAMYEKPGTIYLYTMHTHLILNMITQPEGMPQGVMIRGFEPVEGIEQMVQNHNYLNKKIPDYELALDWDTRNHSFEIAFRIYGENKGQIELDDVDGVASEEEIIEFEDAILLVDPEKSTYDSEDLLAVIPYEGKKGMKKNELTAVVDYLKEVIEEGQSDLLDFLADDSEDTIFEMKWDDAVFKALIKPTDSSYLPYPSY</sequence>
<dbReference type="EMBL" id="HG807531">
    <property type="protein sequence ID" value="CDW60898.1"/>
    <property type="molecule type" value="Genomic_DNA"/>
</dbReference>
<dbReference type="Pfam" id="PF02245">
    <property type="entry name" value="Pur_DNA_glyco"/>
    <property type="match status" value="1"/>
</dbReference>
<dbReference type="GO" id="GO:0003905">
    <property type="term" value="F:alkylbase DNA N-glycosylase activity"/>
    <property type="evidence" value="ECO:0007669"/>
    <property type="project" value="UniProtKB-EC"/>
</dbReference>
<dbReference type="HAMAP" id="MF_00527">
    <property type="entry name" value="3MGH"/>
    <property type="match status" value="1"/>
</dbReference>
<dbReference type="Proteomes" id="UP000030665">
    <property type="component" value="Unassembled WGS sequence"/>
</dbReference>
<dbReference type="InterPro" id="IPR011034">
    <property type="entry name" value="Formyl_transferase-like_C_sf"/>
</dbReference>
<evidence type="ECO:0000256" key="1">
    <source>
        <dbReference type="ARBA" id="ARBA00000086"/>
    </source>
</evidence>
<dbReference type="Gene3D" id="3.40.50.11250">
    <property type="entry name" value="Protein of unknown function DUF3013"/>
    <property type="match status" value="1"/>
</dbReference>
<evidence type="ECO:0000313" key="6">
    <source>
        <dbReference type="Proteomes" id="UP000030665"/>
    </source>
</evidence>
<evidence type="ECO:0000256" key="4">
    <source>
        <dbReference type="ARBA" id="ARBA00033426"/>
    </source>
</evidence>